<protein>
    <recommendedName>
        <fullName evidence="6">WD40 repeat-like protein</fullName>
    </recommendedName>
</protein>
<feature type="region of interest" description="Disordered" evidence="3">
    <location>
        <begin position="296"/>
        <end position="338"/>
    </location>
</feature>
<gene>
    <name evidence="4" type="ORF">VKT23_003555</name>
</gene>
<keyword evidence="1" id="KW-0853">WD repeat</keyword>
<accession>A0ABR1JXL1</accession>
<feature type="region of interest" description="Disordered" evidence="3">
    <location>
        <begin position="415"/>
        <end position="441"/>
    </location>
</feature>
<dbReference type="InterPro" id="IPR015943">
    <property type="entry name" value="WD40/YVTN_repeat-like_dom_sf"/>
</dbReference>
<dbReference type="InterPro" id="IPR052254">
    <property type="entry name" value="CUL4-DDB1_E3_ligase_receptor"/>
</dbReference>
<evidence type="ECO:0000256" key="1">
    <source>
        <dbReference type="ARBA" id="ARBA00022574"/>
    </source>
</evidence>
<reference evidence="4 5" key="1">
    <citation type="submission" date="2024-01" db="EMBL/GenBank/DDBJ databases">
        <title>A draft genome for the cacao thread blight pathogen Marasmiellus scandens.</title>
        <authorList>
            <person name="Baruah I.K."/>
            <person name="Leung J."/>
            <person name="Bukari Y."/>
            <person name="Amoako-Attah I."/>
            <person name="Meinhardt L.W."/>
            <person name="Bailey B.A."/>
            <person name="Cohen S.P."/>
        </authorList>
    </citation>
    <scope>NUCLEOTIDE SEQUENCE [LARGE SCALE GENOMIC DNA]</scope>
    <source>
        <strain evidence="4 5">GH-19</strain>
    </source>
</reference>
<dbReference type="SUPFAM" id="SSF50978">
    <property type="entry name" value="WD40 repeat-like"/>
    <property type="match status" value="1"/>
</dbReference>
<sequence length="499" mass="54462">MNSDLPGFYWHPKRNRYFPHPPLPDIPDNITIPPRRHRHPALLLNALSSATSRAEQLGLFHEIHTFSISATSVMNHTRPLPTLGKITAFCSANGTLRRLIGDDTGSLYAHHPGSIEWPMQLSLYPDSQVSSISISGQKCVATCFGPVARIAVQNIDLDADPNSGFDYGYHEPVLLRLNDVHDVWTGYLSGNALTLGAHKQAIHIPDIESSNSPLQVLHTGGSDVFSVSQHPDDASFDSNPNPNLVYTGCRNGSIFRFDLRVGGGGSGGGGRPERKKLFELNSTATTATATRESFVDFDGWRGNGRGRGRGRGKGRGRGNSRHSGSNFNSTSTSTSSPVVHLQVLKDSQVLVARMNGELSTYDLRFPDRSNPTKTFKGHVNSVTQRLGICVDPFENYIFAAGEDGKIRGWSMRTGELLSPPSAPMSQASNRRSEDDMDTDSPGLSHISLYRQNKNPFTSVFPAGTKISAMQITQEMDGLSLWAAAGRDLYEYKLGQVSVL</sequence>
<feature type="compositionally biased region" description="Low complexity" evidence="3">
    <location>
        <begin position="321"/>
        <end position="336"/>
    </location>
</feature>
<evidence type="ECO:0008006" key="6">
    <source>
        <dbReference type="Google" id="ProtNLM"/>
    </source>
</evidence>
<keyword evidence="2" id="KW-0677">Repeat</keyword>
<dbReference type="Proteomes" id="UP001498398">
    <property type="component" value="Unassembled WGS sequence"/>
</dbReference>
<evidence type="ECO:0000256" key="2">
    <source>
        <dbReference type="ARBA" id="ARBA00022737"/>
    </source>
</evidence>
<name>A0ABR1JXL1_9AGAR</name>
<evidence type="ECO:0000313" key="5">
    <source>
        <dbReference type="Proteomes" id="UP001498398"/>
    </source>
</evidence>
<keyword evidence="5" id="KW-1185">Reference proteome</keyword>
<evidence type="ECO:0000256" key="3">
    <source>
        <dbReference type="SAM" id="MobiDB-lite"/>
    </source>
</evidence>
<comment type="caution">
    <text evidence="4">The sequence shown here is derived from an EMBL/GenBank/DDBJ whole genome shotgun (WGS) entry which is preliminary data.</text>
</comment>
<evidence type="ECO:0000313" key="4">
    <source>
        <dbReference type="EMBL" id="KAK7469062.1"/>
    </source>
</evidence>
<dbReference type="EMBL" id="JBANRG010000003">
    <property type="protein sequence ID" value="KAK7469062.1"/>
    <property type="molecule type" value="Genomic_DNA"/>
</dbReference>
<dbReference type="PANTHER" id="PTHR44472">
    <property type="entry name" value="DDB1- AND CUL4-ASSOCIATED FACTOR 4-RELATED"/>
    <property type="match status" value="1"/>
</dbReference>
<proteinExistence type="predicted"/>
<dbReference type="Gene3D" id="2.130.10.10">
    <property type="entry name" value="YVTN repeat-like/Quinoprotein amine dehydrogenase"/>
    <property type="match status" value="1"/>
</dbReference>
<dbReference type="InterPro" id="IPR001680">
    <property type="entry name" value="WD40_rpt"/>
</dbReference>
<organism evidence="4 5">
    <name type="scientific">Marasmiellus scandens</name>
    <dbReference type="NCBI Taxonomy" id="2682957"/>
    <lineage>
        <taxon>Eukaryota</taxon>
        <taxon>Fungi</taxon>
        <taxon>Dikarya</taxon>
        <taxon>Basidiomycota</taxon>
        <taxon>Agaricomycotina</taxon>
        <taxon>Agaricomycetes</taxon>
        <taxon>Agaricomycetidae</taxon>
        <taxon>Agaricales</taxon>
        <taxon>Marasmiineae</taxon>
        <taxon>Omphalotaceae</taxon>
        <taxon>Marasmiellus</taxon>
    </lineage>
</organism>
<feature type="compositionally biased region" description="Basic residues" evidence="3">
    <location>
        <begin position="304"/>
        <end position="320"/>
    </location>
</feature>
<dbReference type="Pfam" id="PF00400">
    <property type="entry name" value="WD40"/>
    <property type="match status" value="1"/>
</dbReference>
<dbReference type="InterPro" id="IPR036322">
    <property type="entry name" value="WD40_repeat_dom_sf"/>
</dbReference>
<dbReference type="PANTHER" id="PTHR44472:SF1">
    <property type="entry name" value="DDB1 AND CUL4 ASSOCIATED FACTOR 4"/>
    <property type="match status" value="1"/>
</dbReference>
<dbReference type="SMART" id="SM00320">
    <property type="entry name" value="WD40"/>
    <property type="match status" value="2"/>
</dbReference>